<feature type="transmembrane region" description="Helical" evidence="1">
    <location>
        <begin position="424"/>
        <end position="442"/>
    </location>
</feature>
<feature type="transmembrane region" description="Helical" evidence="1">
    <location>
        <begin position="454"/>
        <end position="473"/>
    </location>
</feature>
<evidence type="ECO:0000313" key="3">
    <source>
        <dbReference type="Proteomes" id="UP000320390"/>
    </source>
</evidence>
<keyword evidence="1" id="KW-0812">Transmembrane</keyword>
<feature type="transmembrane region" description="Helical" evidence="1">
    <location>
        <begin position="125"/>
        <end position="140"/>
    </location>
</feature>
<protein>
    <submittedName>
        <fullName evidence="2">Uncharacterized protein</fullName>
    </submittedName>
</protein>
<accession>A0A518ENM8</accession>
<feature type="transmembrane region" description="Helical" evidence="1">
    <location>
        <begin position="63"/>
        <end position="82"/>
    </location>
</feature>
<evidence type="ECO:0000313" key="2">
    <source>
        <dbReference type="EMBL" id="QDV05683.1"/>
    </source>
</evidence>
<reference evidence="2 3" key="1">
    <citation type="submission" date="2019-02" db="EMBL/GenBank/DDBJ databases">
        <title>Deep-cultivation of Planctomycetes and their phenomic and genomic characterization uncovers novel biology.</title>
        <authorList>
            <person name="Wiegand S."/>
            <person name="Jogler M."/>
            <person name="Boedeker C."/>
            <person name="Pinto D."/>
            <person name="Vollmers J."/>
            <person name="Rivas-Marin E."/>
            <person name="Kohn T."/>
            <person name="Peeters S.H."/>
            <person name="Heuer A."/>
            <person name="Rast P."/>
            <person name="Oberbeckmann S."/>
            <person name="Bunk B."/>
            <person name="Jeske O."/>
            <person name="Meyerdierks A."/>
            <person name="Storesund J.E."/>
            <person name="Kallscheuer N."/>
            <person name="Luecker S."/>
            <person name="Lage O.M."/>
            <person name="Pohl T."/>
            <person name="Merkel B.J."/>
            <person name="Hornburger P."/>
            <person name="Mueller R.-W."/>
            <person name="Bruemmer F."/>
            <person name="Labrenz M."/>
            <person name="Spormann A.M."/>
            <person name="Op den Camp H."/>
            <person name="Overmann J."/>
            <person name="Amann R."/>
            <person name="Jetten M.S.M."/>
            <person name="Mascher T."/>
            <person name="Medema M.H."/>
            <person name="Devos D.P."/>
            <person name="Kaster A.-K."/>
            <person name="Ovreas L."/>
            <person name="Rohde M."/>
            <person name="Galperin M.Y."/>
            <person name="Jogler C."/>
        </authorList>
    </citation>
    <scope>NUCLEOTIDE SEQUENCE [LARGE SCALE GENOMIC DNA]</scope>
    <source>
        <strain evidence="2 3">Poly30</strain>
    </source>
</reference>
<dbReference type="EMBL" id="CP036434">
    <property type="protein sequence ID" value="QDV05683.1"/>
    <property type="molecule type" value="Genomic_DNA"/>
</dbReference>
<feature type="transmembrane region" description="Helical" evidence="1">
    <location>
        <begin position="383"/>
        <end position="403"/>
    </location>
</feature>
<proteinExistence type="predicted"/>
<evidence type="ECO:0000256" key="1">
    <source>
        <dbReference type="SAM" id="Phobius"/>
    </source>
</evidence>
<sequence>MKVTTRDSLRLASWLVNANPRGTQGVPLRGFVIVVAALVAVKVREHTGLLGYTVPELERPAVFAVWLPLVLAFLLANGLALVRGVPGMGLLPALVTKTRRGSAMLSLVTAILGAGVAALHGIGPLAGAAVAVFAYGLGAASHSRRTGNPRPVWFLAALMVAINGGRLMGVVDAYPRLAILFGGVGIVDQFLALRIPRRKAGHSPSRVTSGGGVTPAVAQPLLSAHRTPWSRLQASKGYRWRCRGPRFHGRVVLIVACALGSMTLMSSGMLWVAHGAEMPEGSFLASVSESIWGRPETADKDFRYGTVVMNLYFPLAMFPMWGLSQGHLEGYQPFSRHVLGRAAFHRYLKGGLLAAGLVTSFGLVVAVTALAGSGAPLPTHLPGFLLVLPYVLVAFPWVGMVALKGGDQLPARTTSYWRDSRKQRALLWVSLATGFAAVVPMMGSKNELSPEGGWAHSPWAWGIGLVVLVVGVWKLRRSFDRFYAQIPLVPEA</sequence>
<feature type="transmembrane region" description="Helical" evidence="1">
    <location>
        <begin position="177"/>
        <end position="196"/>
    </location>
</feature>
<organism evidence="2 3">
    <name type="scientific">Saltatorellus ferox</name>
    <dbReference type="NCBI Taxonomy" id="2528018"/>
    <lineage>
        <taxon>Bacteria</taxon>
        <taxon>Pseudomonadati</taxon>
        <taxon>Planctomycetota</taxon>
        <taxon>Planctomycetia</taxon>
        <taxon>Planctomycetia incertae sedis</taxon>
        <taxon>Saltatorellus</taxon>
    </lineage>
</organism>
<name>A0A518ENM8_9BACT</name>
<keyword evidence="1" id="KW-0472">Membrane</keyword>
<feature type="transmembrane region" description="Helical" evidence="1">
    <location>
        <begin position="302"/>
        <end position="323"/>
    </location>
</feature>
<keyword evidence="1" id="KW-1133">Transmembrane helix</keyword>
<feature type="transmembrane region" description="Helical" evidence="1">
    <location>
        <begin position="351"/>
        <end position="371"/>
    </location>
</feature>
<gene>
    <name evidence="2" type="ORF">Poly30_11820</name>
</gene>
<dbReference type="AlphaFoldDB" id="A0A518ENM8"/>
<feature type="transmembrane region" description="Helical" evidence="1">
    <location>
        <begin position="152"/>
        <end position="171"/>
    </location>
</feature>
<keyword evidence="3" id="KW-1185">Reference proteome</keyword>
<feature type="transmembrane region" description="Helical" evidence="1">
    <location>
        <begin position="251"/>
        <end position="273"/>
    </location>
</feature>
<dbReference type="Proteomes" id="UP000320390">
    <property type="component" value="Chromosome"/>
</dbReference>